<evidence type="ECO:0000313" key="4">
    <source>
        <dbReference type="Proteomes" id="UP001642483"/>
    </source>
</evidence>
<comment type="caution">
    <text evidence="3">The sequence shown here is derived from an EMBL/GenBank/DDBJ whole genome shotgun (WGS) entry which is preliminary data.</text>
</comment>
<proteinExistence type="predicted"/>
<dbReference type="CDD" id="cd00780">
    <property type="entry name" value="NTF2"/>
    <property type="match status" value="1"/>
</dbReference>
<evidence type="ECO:0000259" key="2">
    <source>
        <dbReference type="PROSITE" id="PS50177"/>
    </source>
</evidence>
<evidence type="ECO:0000313" key="3">
    <source>
        <dbReference type="EMBL" id="CAK8685071.1"/>
    </source>
</evidence>
<dbReference type="InterPro" id="IPR002075">
    <property type="entry name" value="NTF2_dom"/>
</dbReference>
<dbReference type="InterPro" id="IPR045875">
    <property type="entry name" value="NTF2"/>
</dbReference>
<dbReference type="PROSITE" id="PS50177">
    <property type="entry name" value="NTF2_DOMAIN"/>
    <property type="match status" value="1"/>
</dbReference>
<comment type="function">
    <text evidence="1">Has a role in nuclear-cytoplasmic transport of proteins and mRNAs.</text>
</comment>
<sequence>MTAQEISKAFVQHYYTTMASNREGLMGLYGDESVLTLETSECRGRNQIMEKILALTYQKIQHDITSIDHQMISSDSVLVVVTGRLKTDDDPPNSFTQTFVLRQGSGGIFIANEVFRVILHNN</sequence>
<dbReference type="SUPFAM" id="SSF54427">
    <property type="entry name" value="NTF2-like"/>
    <property type="match status" value="1"/>
</dbReference>
<comment type="subcellular location">
    <subcellularLocation>
        <location evidence="1">Cytoplasm</location>
    </subcellularLocation>
    <subcellularLocation>
        <location evidence="1">Nucleus</location>
    </subcellularLocation>
</comment>
<dbReference type="Proteomes" id="UP001642483">
    <property type="component" value="Unassembled WGS sequence"/>
</dbReference>
<feature type="domain" description="NTF2" evidence="2">
    <location>
        <begin position="6"/>
        <end position="117"/>
    </location>
</feature>
<keyword evidence="1" id="KW-0653">Protein transport</keyword>
<evidence type="ECO:0000256" key="1">
    <source>
        <dbReference type="RuleBase" id="RU369002"/>
    </source>
</evidence>
<keyword evidence="1" id="KW-0963">Cytoplasm</keyword>
<protein>
    <recommendedName>
        <fullName evidence="1">Nuclear transport factor 2</fullName>
        <shortName evidence="1">NTF-2</shortName>
    </recommendedName>
</protein>
<dbReference type="PANTHER" id="PTHR12612">
    <property type="entry name" value="NUCLEAR TRANSPORT FACTOR 2"/>
    <property type="match status" value="1"/>
</dbReference>
<dbReference type="InterPro" id="IPR018222">
    <property type="entry name" value="Nuclear_transport_factor_2_euk"/>
</dbReference>
<keyword evidence="1" id="KW-0813">Transport</keyword>
<organism evidence="3 4">
    <name type="scientific">Clavelina lepadiformis</name>
    <name type="common">Light-bulb sea squirt</name>
    <name type="synonym">Ascidia lepadiformis</name>
    <dbReference type="NCBI Taxonomy" id="159417"/>
    <lineage>
        <taxon>Eukaryota</taxon>
        <taxon>Metazoa</taxon>
        <taxon>Chordata</taxon>
        <taxon>Tunicata</taxon>
        <taxon>Ascidiacea</taxon>
        <taxon>Aplousobranchia</taxon>
        <taxon>Clavelinidae</taxon>
        <taxon>Clavelina</taxon>
    </lineage>
</organism>
<gene>
    <name evidence="3" type="ORF">CVLEPA_LOCUS16228</name>
</gene>
<name>A0ABP0FZP5_CLALP</name>
<dbReference type="Pfam" id="PF02136">
    <property type="entry name" value="NTF2"/>
    <property type="match status" value="1"/>
</dbReference>
<dbReference type="Gene3D" id="3.10.450.50">
    <property type="match status" value="1"/>
</dbReference>
<keyword evidence="1" id="KW-0539">Nucleus</keyword>
<reference evidence="3 4" key="1">
    <citation type="submission" date="2024-02" db="EMBL/GenBank/DDBJ databases">
        <authorList>
            <person name="Daric V."/>
            <person name="Darras S."/>
        </authorList>
    </citation>
    <scope>NUCLEOTIDE SEQUENCE [LARGE SCALE GENOMIC DNA]</scope>
</reference>
<keyword evidence="4" id="KW-1185">Reference proteome</keyword>
<dbReference type="InterPro" id="IPR032710">
    <property type="entry name" value="NTF2-like_dom_sf"/>
</dbReference>
<accession>A0ABP0FZP5</accession>
<dbReference type="EMBL" id="CAWYQH010000098">
    <property type="protein sequence ID" value="CAK8685071.1"/>
    <property type="molecule type" value="Genomic_DNA"/>
</dbReference>